<accession>A0A7X6R4I8</accession>
<gene>
    <name evidence="2" type="ORF">HGB38_20350</name>
</gene>
<evidence type="ECO:0000313" key="2">
    <source>
        <dbReference type="EMBL" id="NKY28555.1"/>
    </source>
</evidence>
<protein>
    <recommendedName>
        <fullName evidence="4">LVIVD repeat-containing protein</fullName>
    </recommendedName>
</protein>
<dbReference type="RefSeq" id="WP_062974258.1">
    <property type="nucleotide sequence ID" value="NZ_JAAXOS010000009.1"/>
</dbReference>
<keyword evidence="3" id="KW-1185">Reference proteome</keyword>
<evidence type="ECO:0000313" key="3">
    <source>
        <dbReference type="Proteomes" id="UP000540698"/>
    </source>
</evidence>
<dbReference type="Proteomes" id="UP000540698">
    <property type="component" value="Unassembled WGS sequence"/>
</dbReference>
<sequence>MTTPLFASFRKTAALVAAATLLPVVVVVGPAPSAAAEVQALPEIAGRAVPRANCGAGAAPETGLQGDVPAADRENGRSAQGYSCNITRVGNYGGLGAGAVSAAFDSCVYLASFFPGSLNGPAPGVEVLDVSDPRNPIFSVSLTEPAMLAGTWESLKVNPARELLVATGAPIVTGAGLLSVYDISDCKHPRLLNADGPGSSLAVPLPITAHEGGFSPDGNTYWSSGTAPGLLSAVDLTDPSRPRVLWQGLPGVSMHGMGFSDDGNRLYLANNLGGMTIMDVSAVQRRDRDPVVPVLSETTWADGWATQHVVPVTYDGTPYLFVPNEAGSGGVKVIDVSDATRPRVINTIKLEINLPENQDSALASSMGGSIFSYDSHYCTADRPVDPTALACGWFSSGVRVFDVRDPREVREIAYFNPPARENDEALAHASRRHITVIGAPILSAPALAQAIGTGVFDPAQAASPRSGKILFGDLTADWCSSPPHWVGRQLRVSCADNTYMTLELDPAVYTAPADQQSTLGA</sequence>
<dbReference type="InterPro" id="IPR015943">
    <property type="entry name" value="WD40/YVTN_repeat-like_dom_sf"/>
</dbReference>
<organism evidence="2 3">
    <name type="scientific">Nocardia gamkensis</name>
    <dbReference type="NCBI Taxonomy" id="352869"/>
    <lineage>
        <taxon>Bacteria</taxon>
        <taxon>Bacillati</taxon>
        <taxon>Actinomycetota</taxon>
        <taxon>Actinomycetes</taxon>
        <taxon>Mycobacteriales</taxon>
        <taxon>Nocardiaceae</taxon>
        <taxon>Nocardia</taxon>
    </lineage>
</organism>
<reference evidence="2 3" key="1">
    <citation type="submission" date="2020-04" db="EMBL/GenBank/DDBJ databases">
        <title>MicrobeNet Type strains.</title>
        <authorList>
            <person name="Nicholson A.C."/>
        </authorList>
    </citation>
    <scope>NUCLEOTIDE SEQUENCE [LARGE SCALE GENOMIC DNA]</scope>
    <source>
        <strain evidence="2 3">DSM 44956</strain>
    </source>
</reference>
<feature type="chain" id="PRO_5031235919" description="LVIVD repeat-containing protein" evidence="1">
    <location>
        <begin position="36"/>
        <end position="521"/>
    </location>
</feature>
<dbReference type="InterPro" id="IPR011048">
    <property type="entry name" value="Haem_d1_sf"/>
</dbReference>
<name>A0A7X6R4I8_9NOCA</name>
<proteinExistence type="predicted"/>
<keyword evidence="1" id="KW-0732">Signal</keyword>
<evidence type="ECO:0008006" key="4">
    <source>
        <dbReference type="Google" id="ProtNLM"/>
    </source>
</evidence>
<dbReference type="EMBL" id="JAAXOS010000009">
    <property type="protein sequence ID" value="NKY28555.1"/>
    <property type="molecule type" value="Genomic_DNA"/>
</dbReference>
<evidence type="ECO:0000256" key="1">
    <source>
        <dbReference type="SAM" id="SignalP"/>
    </source>
</evidence>
<comment type="caution">
    <text evidence="2">The sequence shown here is derived from an EMBL/GenBank/DDBJ whole genome shotgun (WGS) entry which is preliminary data.</text>
</comment>
<dbReference type="Gene3D" id="2.130.10.10">
    <property type="entry name" value="YVTN repeat-like/Quinoprotein amine dehydrogenase"/>
    <property type="match status" value="1"/>
</dbReference>
<feature type="signal peptide" evidence="1">
    <location>
        <begin position="1"/>
        <end position="35"/>
    </location>
</feature>
<dbReference type="AlphaFoldDB" id="A0A7X6R4I8"/>
<dbReference type="SUPFAM" id="SSF51004">
    <property type="entry name" value="C-terminal (heme d1) domain of cytochrome cd1-nitrite reductase"/>
    <property type="match status" value="1"/>
</dbReference>